<feature type="compositionally biased region" description="Pro residues" evidence="1">
    <location>
        <begin position="261"/>
        <end position="273"/>
    </location>
</feature>
<reference evidence="2" key="1">
    <citation type="submission" date="2023-08" db="EMBL/GenBank/DDBJ databases">
        <title>Black Yeasts Isolated from many extreme environments.</title>
        <authorList>
            <person name="Coleine C."/>
            <person name="Stajich J.E."/>
            <person name="Selbmann L."/>
        </authorList>
    </citation>
    <scope>NUCLEOTIDE SEQUENCE</scope>
    <source>
        <strain evidence="2">CCFEE 5810</strain>
    </source>
</reference>
<sequence>MYDDDDRWSATPSTAATGIHEHEDLPTNDSEHTQEAPLPNAGERPALSDFHAVPVGNGGELQLDHATLEAMTKEFWDRRDREKLESDFKKAKELSKRERRMEHERDKAELEQALLESRESEEHRKTRKLREEQEEMERAIRLSAAHARDYPDTIRARELIQAQREKEQIRNANAESLRSEKLRLERMSWALDEDDEDDDASTIAIGLSNMSISNRSLRSHRGVIGHIDDDGGSSIASSTHTVRHRPAVPSGLRYTDTLPPVGEPAPAYTPMPEPIRYGVPQDHPYGPGPTPVQASVLEQVASPPVATAMPEPMHYGAPPADVHRSAPTPVQTSIAGEAASPSVATEFGGRVRTPYVGGPVQQGNDTISWQSLEKRLPQP</sequence>
<proteinExistence type="predicted"/>
<gene>
    <name evidence="2" type="ORF">LTR97_003397</name>
</gene>
<accession>A0AAN7WGQ6</accession>
<protein>
    <submittedName>
        <fullName evidence="2">Uncharacterized protein</fullName>
    </submittedName>
</protein>
<dbReference type="EMBL" id="JAVRQU010000004">
    <property type="protein sequence ID" value="KAK5704379.1"/>
    <property type="molecule type" value="Genomic_DNA"/>
</dbReference>
<feature type="region of interest" description="Disordered" evidence="1">
    <location>
        <begin position="316"/>
        <end position="379"/>
    </location>
</feature>
<feature type="region of interest" description="Disordered" evidence="1">
    <location>
        <begin position="90"/>
        <end position="133"/>
    </location>
</feature>
<comment type="caution">
    <text evidence="2">The sequence shown here is derived from an EMBL/GenBank/DDBJ whole genome shotgun (WGS) entry which is preliminary data.</text>
</comment>
<feature type="compositionally biased region" description="Polar residues" evidence="1">
    <location>
        <begin position="361"/>
        <end position="371"/>
    </location>
</feature>
<feature type="compositionally biased region" description="Basic and acidic residues" evidence="1">
    <location>
        <begin position="90"/>
        <end position="124"/>
    </location>
</feature>
<evidence type="ECO:0000313" key="3">
    <source>
        <dbReference type="Proteomes" id="UP001310594"/>
    </source>
</evidence>
<feature type="compositionally biased region" description="Basic and acidic residues" evidence="1">
    <location>
        <begin position="19"/>
        <end position="34"/>
    </location>
</feature>
<dbReference type="AlphaFoldDB" id="A0AAN7WGQ6"/>
<organism evidence="2 3">
    <name type="scientific">Elasticomyces elasticus</name>
    <dbReference type="NCBI Taxonomy" id="574655"/>
    <lineage>
        <taxon>Eukaryota</taxon>
        <taxon>Fungi</taxon>
        <taxon>Dikarya</taxon>
        <taxon>Ascomycota</taxon>
        <taxon>Pezizomycotina</taxon>
        <taxon>Dothideomycetes</taxon>
        <taxon>Dothideomycetidae</taxon>
        <taxon>Mycosphaerellales</taxon>
        <taxon>Teratosphaeriaceae</taxon>
        <taxon>Elasticomyces</taxon>
    </lineage>
</organism>
<feature type="region of interest" description="Disordered" evidence="1">
    <location>
        <begin position="1"/>
        <end position="60"/>
    </location>
</feature>
<evidence type="ECO:0000256" key="1">
    <source>
        <dbReference type="SAM" id="MobiDB-lite"/>
    </source>
</evidence>
<feature type="region of interest" description="Disordered" evidence="1">
    <location>
        <begin position="232"/>
        <end position="293"/>
    </location>
</feature>
<dbReference type="Proteomes" id="UP001310594">
    <property type="component" value="Unassembled WGS sequence"/>
</dbReference>
<evidence type="ECO:0000313" key="2">
    <source>
        <dbReference type="EMBL" id="KAK5704379.1"/>
    </source>
</evidence>
<name>A0AAN7WGQ6_9PEZI</name>